<evidence type="ECO:0000313" key="2">
    <source>
        <dbReference type="EMBL" id="MBK6004518.1"/>
    </source>
</evidence>
<organism evidence="2 3">
    <name type="scientific">Ramlibacter ginsenosidimutans</name>
    <dbReference type="NCBI Taxonomy" id="502333"/>
    <lineage>
        <taxon>Bacteria</taxon>
        <taxon>Pseudomonadati</taxon>
        <taxon>Pseudomonadota</taxon>
        <taxon>Betaproteobacteria</taxon>
        <taxon>Burkholderiales</taxon>
        <taxon>Comamonadaceae</taxon>
        <taxon>Ramlibacter</taxon>
    </lineage>
</organism>
<reference evidence="2" key="2">
    <citation type="submission" date="2021-01" db="EMBL/GenBank/DDBJ databases">
        <authorList>
            <person name="Kang M."/>
        </authorList>
    </citation>
    <scope>NUCLEOTIDE SEQUENCE</scope>
    <source>
        <strain evidence="2">KACC 17527</strain>
    </source>
</reference>
<comment type="caution">
    <text evidence="2">The sequence shown here is derived from an EMBL/GenBank/DDBJ whole genome shotgun (WGS) entry which is preliminary data.</text>
</comment>
<dbReference type="Proteomes" id="UP000630528">
    <property type="component" value="Unassembled WGS sequence"/>
</dbReference>
<feature type="region of interest" description="Disordered" evidence="1">
    <location>
        <begin position="1"/>
        <end position="31"/>
    </location>
</feature>
<dbReference type="InterPro" id="IPR000415">
    <property type="entry name" value="Nitroreductase-like"/>
</dbReference>
<dbReference type="AlphaFoldDB" id="A0A934WKM8"/>
<gene>
    <name evidence="2" type="ORF">JJB11_00320</name>
</gene>
<evidence type="ECO:0000256" key="1">
    <source>
        <dbReference type="SAM" id="MobiDB-lite"/>
    </source>
</evidence>
<evidence type="ECO:0000313" key="3">
    <source>
        <dbReference type="Proteomes" id="UP000630528"/>
    </source>
</evidence>
<protein>
    <recommendedName>
        <fullName evidence="4">Nitroreductase</fullName>
    </recommendedName>
</protein>
<reference evidence="2" key="1">
    <citation type="journal article" date="2012" name="J. Microbiol. Biotechnol.">
        <title>Ramlibacter ginsenosidimutans sp. nov., with ginsenoside-converting activity.</title>
        <authorList>
            <person name="Wang L."/>
            <person name="An D.S."/>
            <person name="Kim S.G."/>
            <person name="Jin F.X."/>
            <person name="Kim S.C."/>
            <person name="Lee S.T."/>
            <person name="Im W.T."/>
        </authorList>
    </citation>
    <scope>NUCLEOTIDE SEQUENCE</scope>
    <source>
        <strain evidence="2">KACC 17527</strain>
    </source>
</reference>
<proteinExistence type="predicted"/>
<feature type="compositionally biased region" description="Basic and acidic residues" evidence="1">
    <location>
        <begin position="1"/>
        <end position="12"/>
    </location>
</feature>
<dbReference type="GO" id="GO:0016491">
    <property type="term" value="F:oxidoreductase activity"/>
    <property type="evidence" value="ECO:0007669"/>
    <property type="project" value="InterPro"/>
</dbReference>
<accession>A0A934WKM8</accession>
<dbReference type="RefSeq" id="WP_201165914.1">
    <property type="nucleotide sequence ID" value="NZ_JAEPWM010000001.1"/>
</dbReference>
<name>A0A934WKM8_9BURK</name>
<keyword evidence="3" id="KW-1185">Reference proteome</keyword>
<evidence type="ECO:0008006" key="4">
    <source>
        <dbReference type="Google" id="ProtNLM"/>
    </source>
</evidence>
<dbReference type="EMBL" id="JAEPWM010000001">
    <property type="protein sequence ID" value="MBK6004518.1"/>
    <property type="molecule type" value="Genomic_DNA"/>
</dbReference>
<dbReference type="Gene3D" id="3.40.109.10">
    <property type="entry name" value="NADH Oxidase"/>
    <property type="match status" value="1"/>
</dbReference>
<sequence length="197" mass="20807">MTQTQEHPHPDESLLPLPQRSGSARAPRTGTLRAAAPTAISLEQVSNMLWAGFGLNRRGSGGRAVPSCRGVREVEAYVCLPDGCYRYDACDHALVLVSAHDARPWTGSRGTEPGPAIALVYVTGAGDEADTWEETGHIPGADVATVAGKVAACSTASGLVARGEEWFHPQLAHLLGLRARQRIALTQTVTASPKPSH</sequence>